<proteinExistence type="predicted"/>
<reference evidence="1 2" key="1">
    <citation type="journal article" date="2021" name="Nat. Commun.">
        <title>Genetic determinants of endophytism in the Arabidopsis root mycobiome.</title>
        <authorList>
            <person name="Mesny F."/>
            <person name="Miyauchi S."/>
            <person name="Thiergart T."/>
            <person name="Pickel B."/>
            <person name="Atanasova L."/>
            <person name="Karlsson M."/>
            <person name="Huettel B."/>
            <person name="Barry K.W."/>
            <person name="Haridas S."/>
            <person name="Chen C."/>
            <person name="Bauer D."/>
            <person name="Andreopoulos W."/>
            <person name="Pangilinan J."/>
            <person name="LaButti K."/>
            <person name="Riley R."/>
            <person name="Lipzen A."/>
            <person name="Clum A."/>
            <person name="Drula E."/>
            <person name="Henrissat B."/>
            <person name="Kohler A."/>
            <person name="Grigoriev I.V."/>
            <person name="Martin F.M."/>
            <person name="Hacquard S."/>
        </authorList>
    </citation>
    <scope>NUCLEOTIDE SEQUENCE [LARGE SCALE GENOMIC DNA]</scope>
    <source>
        <strain evidence="1 2">MPI-SDFR-AT-0079</strain>
    </source>
</reference>
<comment type="caution">
    <text evidence="1">The sequence shown here is derived from an EMBL/GenBank/DDBJ whole genome shotgun (WGS) entry which is preliminary data.</text>
</comment>
<dbReference type="Proteomes" id="UP000724584">
    <property type="component" value="Unassembled WGS sequence"/>
</dbReference>
<name>A0ACB7NU18_9PEZI</name>
<organism evidence="1 2">
    <name type="scientific">Chaetomium tenue</name>
    <dbReference type="NCBI Taxonomy" id="1854479"/>
    <lineage>
        <taxon>Eukaryota</taxon>
        <taxon>Fungi</taxon>
        <taxon>Dikarya</taxon>
        <taxon>Ascomycota</taxon>
        <taxon>Pezizomycotina</taxon>
        <taxon>Sordariomycetes</taxon>
        <taxon>Sordariomycetidae</taxon>
        <taxon>Sordariales</taxon>
        <taxon>Chaetomiaceae</taxon>
        <taxon>Chaetomium</taxon>
    </lineage>
</organism>
<keyword evidence="2" id="KW-1185">Reference proteome</keyword>
<evidence type="ECO:0000313" key="2">
    <source>
        <dbReference type="Proteomes" id="UP000724584"/>
    </source>
</evidence>
<gene>
    <name evidence="1" type="ORF">F5144DRAFT_587269</name>
</gene>
<dbReference type="EMBL" id="JAGIZQ010000008">
    <property type="protein sequence ID" value="KAH6613306.1"/>
    <property type="molecule type" value="Genomic_DNA"/>
</dbReference>
<protein>
    <submittedName>
        <fullName evidence="1">Uncharacterized protein</fullName>
    </submittedName>
</protein>
<sequence length="94" mass="11017">MHTGVKESTRTWSTPLPRYDRSLLLVLYFSVFLHTLATPSHHWQRVRFPGLTGSRETWPWHAMSSSRNRDVTTHSLVRHILHGSCKPKRDIRVT</sequence>
<accession>A0ACB7NU18</accession>
<evidence type="ECO:0000313" key="1">
    <source>
        <dbReference type="EMBL" id="KAH6613306.1"/>
    </source>
</evidence>